<gene>
    <name evidence="4" type="ORF">I6N98_11925</name>
</gene>
<dbReference type="RefSeq" id="WP_198568577.1">
    <property type="nucleotide sequence ID" value="NZ_CP066167.1"/>
</dbReference>
<dbReference type="InterPro" id="IPR031107">
    <property type="entry name" value="Small_HSP"/>
</dbReference>
<dbReference type="Gene3D" id="2.60.40.790">
    <property type="match status" value="1"/>
</dbReference>
<dbReference type="PROSITE" id="PS01031">
    <property type="entry name" value="SHSP"/>
    <property type="match status" value="1"/>
</dbReference>
<dbReference type="Proteomes" id="UP000596063">
    <property type="component" value="Chromosome"/>
</dbReference>
<dbReference type="EMBL" id="CP066167">
    <property type="protein sequence ID" value="QQD17075.1"/>
    <property type="molecule type" value="Genomic_DNA"/>
</dbReference>
<accession>A0A7T4UQ87</accession>
<organism evidence="4 5">
    <name type="scientific">Spongiibacter nanhainus</name>
    <dbReference type="NCBI Taxonomy" id="2794344"/>
    <lineage>
        <taxon>Bacteria</taxon>
        <taxon>Pseudomonadati</taxon>
        <taxon>Pseudomonadota</taxon>
        <taxon>Gammaproteobacteria</taxon>
        <taxon>Cellvibrionales</taxon>
        <taxon>Spongiibacteraceae</taxon>
        <taxon>Spongiibacter</taxon>
    </lineage>
</organism>
<protein>
    <submittedName>
        <fullName evidence="4">Hsp20/alpha crystallin family protein</fullName>
    </submittedName>
</protein>
<proteinExistence type="inferred from homology"/>
<keyword evidence="5" id="KW-1185">Reference proteome</keyword>
<dbReference type="InterPro" id="IPR002068">
    <property type="entry name" value="A-crystallin/Hsp20_dom"/>
</dbReference>
<evidence type="ECO:0000256" key="2">
    <source>
        <dbReference type="RuleBase" id="RU003616"/>
    </source>
</evidence>
<name>A0A7T4UQ87_9GAMM</name>
<comment type="similarity">
    <text evidence="1 2">Belongs to the small heat shock protein (HSP20) family.</text>
</comment>
<dbReference type="Pfam" id="PF00011">
    <property type="entry name" value="HSP20"/>
    <property type="match status" value="1"/>
</dbReference>
<feature type="domain" description="SHSP" evidence="3">
    <location>
        <begin position="29"/>
        <end position="142"/>
    </location>
</feature>
<reference evidence="4 5" key="1">
    <citation type="submission" date="2020-12" db="EMBL/GenBank/DDBJ databases">
        <authorList>
            <person name="Shan Y."/>
        </authorList>
    </citation>
    <scope>NUCLEOTIDE SEQUENCE [LARGE SCALE GENOMIC DNA]</scope>
    <source>
        <strain evidence="5">csc3.9</strain>
    </source>
</reference>
<dbReference type="CDD" id="cd06471">
    <property type="entry name" value="ACD_LpsHSP_like"/>
    <property type="match status" value="1"/>
</dbReference>
<evidence type="ECO:0000259" key="3">
    <source>
        <dbReference type="PROSITE" id="PS01031"/>
    </source>
</evidence>
<sequence length="142" mass="16251">MSLLPRHPLFHFDRLFDDFWSARGDNAESPDMAFVPRVDVTEKQDGIEITAELPGVKKEDINISLEDGILTLSAESHQLDKEEKDGKVIRQERRYGRFLRRFEVGKTVSEDDINAKFEDGVLTLSAPKVREISPQSKRIPVQ</sequence>
<dbReference type="KEGG" id="snan:I6N98_11925"/>
<dbReference type="InterPro" id="IPR008978">
    <property type="entry name" value="HSP20-like_chaperone"/>
</dbReference>
<evidence type="ECO:0000313" key="5">
    <source>
        <dbReference type="Proteomes" id="UP000596063"/>
    </source>
</evidence>
<evidence type="ECO:0000313" key="4">
    <source>
        <dbReference type="EMBL" id="QQD17075.1"/>
    </source>
</evidence>
<dbReference type="SUPFAM" id="SSF49764">
    <property type="entry name" value="HSP20-like chaperones"/>
    <property type="match status" value="1"/>
</dbReference>
<dbReference type="AlphaFoldDB" id="A0A7T4UQ87"/>
<evidence type="ECO:0000256" key="1">
    <source>
        <dbReference type="PROSITE-ProRule" id="PRU00285"/>
    </source>
</evidence>
<dbReference type="PANTHER" id="PTHR11527">
    <property type="entry name" value="HEAT-SHOCK PROTEIN 20 FAMILY MEMBER"/>
    <property type="match status" value="1"/>
</dbReference>